<dbReference type="STRING" id="84698.SAMN04488528_10124"/>
<evidence type="ECO:0000313" key="3">
    <source>
        <dbReference type="Proteomes" id="UP000198619"/>
    </source>
</evidence>
<dbReference type="EMBL" id="FOKI01000012">
    <property type="protein sequence ID" value="SFB09886.1"/>
    <property type="molecule type" value="Genomic_DNA"/>
</dbReference>
<evidence type="ECO:0000313" key="2">
    <source>
        <dbReference type="EMBL" id="SFB09886.1"/>
    </source>
</evidence>
<evidence type="ECO:0000256" key="1">
    <source>
        <dbReference type="SAM" id="Phobius"/>
    </source>
</evidence>
<proteinExistence type="predicted"/>
<protein>
    <submittedName>
        <fullName evidence="2">Uncharacterized protein</fullName>
    </submittedName>
</protein>
<dbReference type="RefSeq" id="WP_090040734.1">
    <property type="nucleotide sequence ID" value="NZ_FOKI01000012.1"/>
</dbReference>
<name>A0A1I0YAV7_9CLOT</name>
<accession>A0A1I0YAV7</accession>
<dbReference type="Proteomes" id="UP000198619">
    <property type="component" value="Unassembled WGS sequence"/>
</dbReference>
<keyword evidence="1" id="KW-1133">Transmembrane helix</keyword>
<sequence length="143" mass="16245">MTKKKKIISGCILICLFGIVGIYSYVNINKKNNFKISQVSWDAETANWWTDNTQDNIYDVKFQVLEGTDLREISSLKSTYNMKIDSNIESGDLNIKIYNDNKILFEESGSVIETISISNNDSKNVRIETTGKKAKGHIKIKLV</sequence>
<keyword evidence="1" id="KW-0472">Membrane</keyword>
<organism evidence="2 3">
    <name type="scientific">Clostridium frigidicarnis</name>
    <dbReference type="NCBI Taxonomy" id="84698"/>
    <lineage>
        <taxon>Bacteria</taxon>
        <taxon>Bacillati</taxon>
        <taxon>Bacillota</taxon>
        <taxon>Clostridia</taxon>
        <taxon>Eubacteriales</taxon>
        <taxon>Clostridiaceae</taxon>
        <taxon>Clostridium</taxon>
    </lineage>
</organism>
<gene>
    <name evidence="2" type="ORF">SAMN04488528_10124</name>
</gene>
<keyword evidence="1" id="KW-0812">Transmembrane</keyword>
<dbReference type="OrthoDB" id="1906886at2"/>
<reference evidence="2 3" key="1">
    <citation type="submission" date="2016-10" db="EMBL/GenBank/DDBJ databases">
        <authorList>
            <person name="de Groot N.N."/>
        </authorList>
    </citation>
    <scope>NUCLEOTIDE SEQUENCE [LARGE SCALE GENOMIC DNA]</scope>
    <source>
        <strain evidence="2 3">DSM 12271</strain>
    </source>
</reference>
<feature type="transmembrane region" description="Helical" evidence="1">
    <location>
        <begin position="7"/>
        <end position="26"/>
    </location>
</feature>
<dbReference type="AlphaFoldDB" id="A0A1I0YAV7"/>
<keyword evidence="3" id="KW-1185">Reference proteome</keyword>